<dbReference type="Gene3D" id="3.40.50.150">
    <property type="entry name" value="Vaccinia Virus protein VP39"/>
    <property type="match status" value="1"/>
</dbReference>
<dbReference type="EMBL" id="SDKM01000041">
    <property type="protein sequence ID" value="RYP82866.1"/>
    <property type="molecule type" value="Genomic_DNA"/>
</dbReference>
<dbReference type="SUPFAM" id="SSF53335">
    <property type="entry name" value="S-adenosyl-L-methionine-dependent methyltransferases"/>
    <property type="match status" value="1"/>
</dbReference>
<dbReference type="CDD" id="cd02440">
    <property type="entry name" value="AdoMet_MTases"/>
    <property type="match status" value="1"/>
</dbReference>
<organism evidence="5 6">
    <name type="scientific">Nocardioides guangzhouensis</name>
    <dbReference type="NCBI Taxonomy" id="2497878"/>
    <lineage>
        <taxon>Bacteria</taxon>
        <taxon>Bacillati</taxon>
        <taxon>Actinomycetota</taxon>
        <taxon>Actinomycetes</taxon>
        <taxon>Propionibacteriales</taxon>
        <taxon>Nocardioidaceae</taxon>
        <taxon>Nocardioides</taxon>
    </lineage>
</organism>
<keyword evidence="3" id="KW-0949">S-adenosyl-L-methionine</keyword>
<comment type="caution">
    <text evidence="5">The sequence shown here is derived from an EMBL/GenBank/DDBJ whole genome shotgun (WGS) entry which is preliminary data.</text>
</comment>
<dbReference type="OrthoDB" id="189743at2"/>
<sequence length="202" mass="21400">MGREQPTAWFDELYAEGLAGAVSMPWDRVEPQVLLKEWAGRQGLDGTGRTAVVVGCGLGADAVYLASLGFTVTAFDVAPTAVEVARERFAGSGVDFRVADLLALPPEWQRSFDLVVEIFTLQALPEPPRSAAAQAVTGLVADGGTLLAIAFRADGSSPADAGPPFPLERGFVEGLARDGLEVVLIEELDGARAAAWRATYRR</sequence>
<name>A0A4Q4Z741_9ACTN</name>
<dbReference type="GO" id="GO:0032259">
    <property type="term" value="P:methylation"/>
    <property type="evidence" value="ECO:0007669"/>
    <property type="project" value="UniProtKB-KW"/>
</dbReference>
<evidence type="ECO:0000313" key="5">
    <source>
        <dbReference type="EMBL" id="RYP82866.1"/>
    </source>
</evidence>
<dbReference type="AlphaFoldDB" id="A0A4Q4Z741"/>
<reference evidence="5 6" key="1">
    <citation type="submission" date="2019-01" db="EMBL/GenBank/DDBJ databases">
        <title>Nocardioides guangzhouensis sp. nov., an actinobacterium isolated from soil.</title>
        <authorList>
            <person name="Fu Y."/>
            <person name="Cai Y."/>
            <person name="Lin Z."/>
            <person name="Chen P."/>
        </authorList>
    </citation>
    <scope>NUCLEOTIDE SEQUENCE [LARGE SCALE GENOMIC DNA]</scope>
    <source>
        <strain evidence="5 6">130</strain>
    </source>
</reference>
<protein>
    <submittedName>
        <fullName evidence="5">Class I SAM-dependent methyltransferase</fullName>
    </submittedName>
</protein>
<dbReference type="InterPro" id="IPR029063">
    <property type="entry name" value="SAM-dependent_MTases_sf"/>
</dbReference>
<evidence type="ECO:0000256" key="1">
    <source>
        <dbReference type="ARBA" id="ARBA00022603"/>
    </source>
</evidence>
<dbReference type="GO" id="GO:0008168">
    <property type="term" value="F:methyltransferase activity"/>
    <property type="evidence" value="ECO:0007669"/>
    <property type="project" value="UniProtKB-KW"/>
</dbReference>
<dbReference type="InterPro" id="IPR041698">
    <property type="entry name" value="Methyltransf_25"/>
</dbReference>
<evidence type="ECO:0000256" key="2">
    <source>
        <dbReference type="ARBA" id="ARBA00022679"/>
    </source>
</evidence>
<keyword evidence="6" id="KW-1185">Reference proteome</keyword>
<keyword evidence="1 5" id="KW-0489">Methyltransferase</keyword>
<gene>
    <name evidence="5" type="ORF">EKO23_20790</name>
</gene>
<dbReference type="Proteomes" id="UP000295198">
    <property type="component" value="Unassembled WGS sequence"/>
</dbReference>
<dbReference type="PANTHER" id="PTHR32183:SF6">
    <property type="entry name" value="CYSTEINE SULFINATE DESULFINASE_CYSTEINE DESULFURASE AND RELATED ENZYMES"/>
    <property type="match status" value="1"/>
</dbReference>
<keyword evidence="2 5" id="KW-0808">Transferase</keyword>
<proteinExistence type="predicted"/>
<dbReference type="Pfam" id="PF13649">
    <property type="entry name" value="Methyltransf_25"/>
    <property type="match status" value="1"/>
</dbReference>
<dbReference type="PANTHER" id="PTHR32183">
    <property type="match status" value="1"/>
</dbReference>
<accession>A0A4Q4Z741</accession>
<evidence type="ECO:0000259" key="4">
    <source>
        <dbReference type="Pfam" id="PF13649"/>
    </source>
</evidence>
<evidence type="ECO:0000256" key="3">
    <source>
        <dbReference type="ARBA" id="ARBA00022691"/>
    </source>
</evidence>
<feature type="domain" description="Methyltransferase" evidence="4">
    <location>
        <begin position="54"/>
        <end position="144"/>
    </location>
</feature>
<evidence type="ECO:0000313" key="6">
    <source>
        <dbReference type="Proteomes" id="UP000295198"/>
    </source>
</evidence>